<dbReference type="EMBL" id="VIKT02000034">
    <property type="protein sequence ID" value="NHF64096.1"/>
    <property type="molecule type" value="Genomic_DNA"/>
</dbReference>
<reference evidence="2 3" key="2">
    <citation type="submission" date="2020-03" db="EMBL/GenBank/DDBJ databases">
        <title>Chryseoglobus sp. isolated from a deep-sea seamount.</title>
        <authorList>
            <person name="Zhang D.-C."/>
        </authorList>
    </citation>
    <scope>NUCLEOTIDE SEQUENCE [LARGE SCALE GENOMIC DNA]</scope>
    <source>
        <strain evidence="2 3">KN1116</strain>
    </source>
</reference>
<evidence type="ECO:0000313" key="3">
    <source>
        <dbReference type="Proteomes" id="UP000818266"/>
    </source>
</evidence>
<protein>
    <submittedName>
        <fullName evidence="2">DUF1761 domain-containing protein</fullName>
    </submittedName>
</protein>
<organism evidence="2 3">
    <name type="scientific">Microcella pacifica</name>
    <dbReference type="NCBI Taxonomy" id="2591847"/>
    <lineage>
        <taxon>Bacteria</taxon>
        <taxon>Bacillati</taxon>
        <taxon>Actinomycetota</taxon>
        <taxon>Actinomycetes</taxon>
        <taxon>Micrococcales</taxon>
        <taxon>Microbacteriaceae</taxon>
        <taxon>Microcella</taxon>
    </lineage>
</organism>
<keyword evidence="1" id="KW-1133">Transmembrane helix</keyword>
<evidence type="ECO:0000313" key="2">
    <source>
        <dbReference type="EMBL" id="NHF64096.1"/>
    </source>
</evidence>
<dbReference type="AlphaFoldDB" id="A0A9E5MLH0"/>
<dbReference type="InterPro" id="IPR013879">
    <property type="entry name" value="DUF1761"/>
</dbReference>
<dbReference type="RefSeq" id="WP_152584249.1">
    <property type="nucleotide sequence ID" value="NZ_JAVJPO010000022.1"/>
</dbReference>
<keyword evidence="1" id="KW-0812">Transmembrane</keyword>
<keyword evidence="1" id="KW-0472">Membrane</keyword>
<name>A0A9E5MLH0_9MICO</name>
<evidence type="ECO:0000256" key="1">
    <source>
        <dbReference type="SAM" id="Phobius"/>
    </source>
</evidence>
<feature type="transmembrane region" description="Helical" evidence="1">
    <location>
        <begin position="76"/>
        <end position="100"/>
    </location>
</feature>
<dbReference type="Proteomes" id="UP000818266">
    <property type="component" value="Unassembled WGS sequence"/>
</dbReference>
<feature type="transmembrane region" description="Helical" evidence="1">
    <location>
        <begin position="50"/>
        <end position="70"/>
    </location>
</feature>
<sequence>MEAAVNVWGILLAAVSMFVVGGLWFGLLFARPWQRAAGVSDEQLGRGAPLVFGGSFLLSLVAATSLAFLIGAAGPLFGTIAGLVTGATLVSALLGVVYLFERRPFRHFAINAGYAIVAFTAMGAIVGALQAG</sequence>
<reference evidence="2 3" key="1">
    <citation type="submission" date="2019-06" db="EMBL/GenBank/DDBJ databases">
        <authorList>
            <person name="De-Chao Zhang Q."/>
        </authorList>
    </citation>
    <scope>NUCLEOTIDE SEQUENCE [LARGE SCALE GENOMIC DNA]</scope>
    <source>
        <strain evidence="2 3">KN1116</strain>
    </source>
</reference>
<feature type="transmembrane region" description="Helical" evidence="1">
    <location>
        <begin position="6"/>
        <end position="29"/>
    </location>
</feature>
<dbReference type="Pfam" id="PF08570">
    <property type="entry name" value="DUF1761"/>
    <property type="match status" value="1"/>
</dbReference>
<gene>
    <name evidence="2" type="ORF">FK219_012775</name>
</gene>
<dbReference type="OrthoDB" id="3692045at2"/>
<accession>A0A9E5MLH0</accession>
<comment type="caution">
    <text evidence="2">The sequence shown here is derived from an EMBL/GenBank/DDBJ whole genome shotgun (WGS) entry which is preliminary data.</text>
</comment>
<feature type="transmembrane region" description="Helical" evidence="1">
    <location>
        <begin position="112"/>
        <end position="131"/>
    </location>
</feature>
<proteinExistence type="predicted"/>
<keyword evidence="3" id="KW-1185">Reference proteome</keyword>